<evidence type="ECO:0000313" key="1">
    <source>
        <dbReference type="EMBL" id="EDL86678.1"/>
    </source>
</evidence>
<name>A6KNF3_RAT</name>
<protein>
    <submittedName>
        <fullName evidence="1">RCG41252</fullName>
    </submittedName>
</protein>
<gene>
    <name evidence="1" type="ORF">rCG_41252</name>
</gene>
<dbReference type="Proteomes" id="UP000234681">
    <property type="component" value="Chromosome 18"/>
</dbReference>
<proteinExistence type="predicted"/>
<dbReference type="EMBL" id="CH474073">
    <property type="protein sequence ID" value="EDL86678.1"/>
    <property type="molecule type" value="Genomic_DNA"/>
</dbReference>
<sequence>MFFTDFLESSLYNNINEFLFLRHLKANLSTSKNSVYLESNPNRTDLIRESQTGRTQLFSLYR</sequence>
<organism evidence="1 2">
    <name type="scientific">Rattus norvegicus</name>
    <name type="common">Rat</name>
    <dbReference type="NCBI Taxonomy" id="10116"/>
    <lineage>
        <taxon>Eukaryota</taxon>
        <taxon>Metazoa</taxon>
        <taxon>Chordata</taxon>
        <taxon>Craniata</taxon>
        <taxon>Vertebrata</taxon>
        <taxon>Euteleostomi</taxon>
        <taxon>Mammalia</taxon>
        <taxon>Eutheria</taxon>
        <taxon>Euarchontoglires</taxon>
        <taxon>Glires</taxon>
        <taxon>Rodentia</taxon>
        <taxon>Myomorpha</taxon>
        <taxon>Muroidea</taxon>
        <taxon>Muridae</taxon>
        <taxon>Murinae</taxon>
        <taxon>Rattus</taxon>
    </lineage>
</organism>
<accession>A6KNF3</accession>
<dbReference type="AlphaFoldDB" id="A6KNF3"/>
<evidence type="ECO:0000313" key="2">
    <source>
        <dbReference type="Proteomes" id="UP000234681"/>
    </source>
</evidence>
<reference evidence="2" key="1">
    <citation type="submission" date="2005-09" db="EMBL/GenBank/DDBJ databases">
        <authorList>
            <person name="Mural R.J."/>
            <person name="Li P.W."/>
            <person name="Adams M.D."/>
            <person name="Amanatides P.G."/>
            <person name="Baden-Tillson H."/>
            <person name="Barnstead M."/>
            <person name="Chin S.H."/>
            <person name="Dew I."/>
            <person name="Evans C.A."/>
            <person name="Ferriera S."/>
            <person name="Flanigan M."/>
            <person name="Fosler C."/>
            <person name="Glodek A."/>
            <person name="Gu Z."/>
            <person name="Holt R.A."/>
            <person name="Jennings D."/>
            <person name="Kraft C.L."/>
            <person name="Lu F."/>
            <person name="Nguyen T."/>
            <person name="Nusskern D.R."/>
            <person name="Pfannkoch C.M."/>
            <person name="Sitter C."/>
            <person name="Sutton G.G."/>
            <person name="Venter J.C."/>
            <person name="Wang Z."/>
            <person name="Woodage T."/>
            <person name="Zheng X.H."/>
            <person name="Zhong F."/>
        </authorList>
    </citation>
    <scope>NUCLEOTIDE SEQUENCE [LARGE SCALE GENOMIC DNA]</scope>
    <source>
        <strain>BN</strain>
        <strain evidence="2">Sprague-Dawley</strain>
    </source>
</reference>